<organism evidence="1">
    <name type="scientific">Chlamydomonas euryale</name>
    <dbReference type="NCBI Taxonomy" id="1486919"/>
    <lineage>
        <taxon>Eukaryota</taxon>
        <taxon>Viridiplantae</taxon>
        <taxon>Chlorophyta</taxon>
        <taxon>core chlorophytes</taxon>
        <taxon>Chlorophyceae</taxon>
        <taxon>CS clade</taxon>
        <taxon>Chlamydomonadales</taxon>
        <taxon>Chlamydomonadaceae</taxon>
        <taxon>Chlamydomonas</taxon>
    </lineage>
</organism>
<reference evidence="1" key="1">
    <citation type="submission" date="2021-01" db="EMBL/GenBank/DDBJ databases">
        <authorList>
            <person name="Corre E."/>
            <person name="Pelletier E."/>
            <person name="Niang G."/>
            <person name="Scheremetjew M."/>
            <person name="Finn R."/>
            <person name="Kale V."/>
            <person name="Holt S."/>
            <person name="Cochrane G."/>
            <person name="Meng A."/>
            <person name="Brown T."/>
            <person name="Cohen L."/>
        </authorList>
    </citation>
    <scope>NUCLEOTIDE SEQUENCE</scope>
    <source>
        <strain evidence="1">CCMP219</strain>
    </source>
</reference>
<sequence length="102" mass="10982">METLFYRALCLIGPQLLFSTAPMETFFYFAFCLIGVGHATQQQAVAPVAGCHGHCRGSGWLLQWWQRAGVAAAATGGCCSGGVSLQIGMAQCSMVWRNEHIV</sequence>
<accession>A0A7R9VCZ6</accession>
<dbReference type="AlphaFoldDB" id="A0A7R9VCZ6"/>
<proteinExistence type="predicted"/>
<name>A0A7R9VCZ6_9CHLO</name>
<dbReference type="EMBL" id="HBEC01022346">
    <property type="protein sequence ID" value="CAD8290225.1"/>
    <property type="molecule type" value="Transcribed_RNA"/>
</dbReference>
<protein>
    <submittedName>
        <fullName evidence="1">Uncharacterized protein</fullName>
    </submittedName>
</protein>
<gene>
    <name evidence="1" type="ORF">CEUR00632_LOCUS10264</name>
</gene>
<evidence type="ECO:0000313" key="1">
    <source>
        <dbReference type="EMBL" id="CAD8290225.1"/>
    </source>
</evidence>